<dbReference type="EMBL" id="MCGO01000085">
    <property type="protein sequence ID" value="ORY29888.1"/>
    <property type="molecule type" value="Genomic_DNA"/>
</dbReference>
<accession>A0A1Y2B4Y2</accession>
<protein>
    <recommendedName>
        <fullName evidence="4">Transcription factor domain-containing protein</fullName>
    </recommendedName>
</protein>
<evidence type="ECO:0000313" key="3">
    <source>
        <dbReference type="Proteomes" id="UP000193642"/>
    </source>
</evidence>
<name>A0A1Y2B4Y2_9FUNG</name>
<reference evidence="2 3" key="1">
    <citation type="submission" date="2016-07" db="EMBL/GenBank/DDBJ databases">
        <title>Pervasive Adenine N6-methylation of Active Genes in Fungi.</title>
        <authorList>
            <consortium name="DOE Joint Genome Institute"/>
            <person name="Mondo S.J."/>
            <person name="Dannebaum R.O."/>
            <person name="Kuo R.C."/>
            <person name="Labutti K."/>
            <person name="Haridas S."/>
            <person name="Kuo A."/>
            <person name="Salamov A."/>
            <person name="Ahrendt S.R."/>
            <person name="Lipzen A."/>
            <person name="Sullivan W."/>
            <person name="Andreopoulos W.B."/>
            <person name="Clum A."/>
            <person name="Lindquist E."/>
            <person name="Daum C."/>
            <person name="Ramamoorthy G.K."/>
            <person name="Gryganskyi A."/>
            <person name="Culley D."/>
            <person name="Magnuson J.K."/>
            <person name="James T.Y."/>
            <person name="O'Malley M.A."/>
            <person name="Stajich J.E."/>
            <person name="Spatafora J.W."/>
            <person name="Visel A."/>
            <person name="Grigoriev I.V."/>
        </authorList>
    </citation>
    <scope>NUCLEOTIDE SEQUENCE [LARGE SCALE GENOMIC DNA]</scope>
    <source>
        <strain evidence="2 3">JEL800</strain>
    </source>
</reference>
<sequence length="217" mass="25198">MALKVTTNDDEQCALYYNRARKALLRSDVRPSLDLIIAYNCIYDHGRATSQVLISEQFLRRSIEMVIELKLDVDPDDSPWLNHLTPREKEDRRRIFWSSYDLYAWQLSVSPFPLVMNISGNGVKPPRQVYDPHPVFDEAHAYKERCEQKVVLGSIKNHYSTPHPRYTTFFPLREQHPSNFSYTLSNHHFNQATSSTLTTQNSSPHKTKSASLPKYPT</sequence>
<evidence type="ECO:0000313" key="2">
    <source>
        <dbReference type="EMBL" id="ORY29888.1"/>
    </source>
</evidence>
<dbReference type="CDD" id="cd12148">
    <property type="entry name" value="fungal_TF_MHR"/>
    <property type="match status" value="1"/>
</dbReference>
<dbReference type="AlphaFoldDB" id="A0A1Y2B4Y2"/>
<dbReference type="OrthoDB" id="10388912at2759"/>
<feature type="compositionally biased region" description="Polar residues" evidence="1">
    <location>
        <begin position="194"/>
        <end position="204"/>
    </location>
</feature>
<organism evidence="2 3">
    <name type="scientific">Rhizoclosmatium globosum</name>
    <dbReference type="NCBI Taxonomy" id="329046"/>
    <lineage>
        <taxon>Eukaryota</taxon>
        <taxon>Fungi</taxon>
        <taxon>Fungi incertae sedis</taxon>
        <taxon>Chytridiomycota</taxon>
        <taxon>Chytridiomycota incertae sedis</taxon>
        <taxon>Chytridiomycetes</taxon>
        <taxon>Chytridiales</taxon>
        <taxon>Chytriomycetaceae</taxon>
        <taxon>Rhizoclosmatium</taxon>
    </lineage>
</organism>
<gene>
    <name evidence="2" type="ORF">BCR33DRAFT_571403</name>
</gene>
<evidence type="ECO:0008006" key="4">
    <source>
        <dbReference type="Google" id="ProtNLM"/>
    </source>
</evidence>
<evidence type="ECO:0000256" key="1">
    <source>
        <dbReference type="SAM" id="MobiDB-lite"/>
    </source>
</evidence>
<keyword evidence="3" id="KW-1185">Reference proteome</keyword>
<comment type="caution">
    <text evidence="2">The sequence shown here is derived from an EMBL/GenBank/DDBJ whole genome shotgun (WGS) entry which is preliminary data.</text>
</comment>
<proteinExistence type="predicted"/>
<dbReference type="Proteomes" id="UP000193642">
    <property type="component" value="Unassembled WGS sequence"/>
</dbReference>
<feature type="region of interest" description="Disordered" evidence="1">
    <location>
        <begin position="194"/>
        <end position="217"/>
    </location>
</feature>